<organism evidence="2">
    <name type="scientific">viral metagenome</name>
    <dbReference type="NCBI Taxonomy" id="1070528"/>
    <lineage>
        <taxon>unclassified sequences</taxon>
        <taxon>metagenomes</taxon>
        <taxon>organismal metagenomes</taxon>
    </lineage>
</organism>
<reference evidence="2" key="1">
    <citation type="journal article" date="2020" name="Nature">
        <title>Giant virus diversity and host interactions through global metagenomics.</title>
        <authorList>
            <person name="Schulz F."/>
            <person name="Roux S."/>
            <person name="Paez-Espino D."/>
            <person name="Jungbluth S."/>
            <person name="Walsh D.A."/>
            <person name="Denef V.J."/>
            <person name="McMahon K.D."/>
            <person name="Konstantinidis K.T."/>
            <person name="Eloe-Fadrosh E.A."/>
            <person name="Kyrpides N.C."/>
            <person name="Woyke T."/>
        </authorList>
    </citation>
    <scope>NUCLEOTIDE SEQUENCE</scope>
    <source>
        <strain evidence="2">GVMAG-M-3300023184-177</strain>
    </source>
</reference>
<protein>
    <submittedName>
        <fullName evidence="2">Uncharacterized protein</fullName>
    </submittedName>
</protein>
<sequence length="221" mass="26398">MDISCYEKNQSYGRMILVGGVIMCFERIKLFNYIGFLMIIISIIIINYYQTKINKIITNFNNNIINFIEEDNISEDVKEQEKELNIIKTFERKYNLINHLIINNQIIINNQMINNNEFFDIYLFVSKLKIVIDLKLINNKLLLEYYEYYNNIISYISNLETISEISITVSDLIDDYYDNSKQLYKLFNISESNKNNRYINNISDILDKMIDDHLINKLNKN</sequence>
<evidence type="ECO:0000313" key="2">
    <source>
        <dbReference type="EMBL" id="QHT84367.1"/>
    </source>
</evidence>
<name>A0A6C0HVV5_9ZZZZ</name>
<keyword evidence="1" id="KW-1133">Transmembrane helix</keyword>
<dbReference type="EMBL" id="MN740017">
    <property type="protein sequence ID" value="QHT84367.1"/>
    <property type="molecule type" value="Genomic_DNA"/>
</dbReference>
<feature type="transmembrane region" description="Helical" evidence="1">
    <location>
        <begin position="30"/>
        <end position="49"/>
    </location>
</feature>
<evidence type="ECO:0000256" key="1">
    <source>
        <dbReference type="SAM" id="Phobius"/>
    </source>
</evidence>
<keyword evidence="1" id="KW-0812">Transmembrane</keyword>
<dbReference type="AlphaFoldDB" id="A0A6C0HVV5"/>
<accession>A0A6C0HVV5</accession>
<proteinExistence type="predicted"/>
<keyword evidence="1" id="KW-0472">Membrane</keyword>